<proteinExistence type="predicted"/>
<comment type="caution">
    <text evidence="1">The sequence shown here is derived from an EMBL/GenBank/DDBJ whole genome shotgun (WGS) entry which is preliminary data.</text>
</comment>
<keyword evidence="2" id="KW-1185">Reference proteome</keyword>
<sequence length="72" mass="7750">MSNTIKTLDVVALLRAMPEAQLVQGQVGTVVEVLSESACEVEFCGDDGNVYATLAIKNQDLMVLHYSHIQAA</sequence>
<protein>
    <submittedName>
        <fullName evidence="1">DUF4926 domain-containing protein</fullName>
    </submittedName>
</protein>
<dbReference type="EMBL" id="JABVCQ010000005">
    <property type="protein sequence ID" value="MBB1125250.1"/>
    <property type="molecule type" value="Genomic_DNA"/>
</dbReference>
<evidence type="ECO:0000313" key="1">
    <source>
        <dbReference type="EMBL" id="MBB1125250.1"/>
    </source>
</evidence>
<dbReference type="Pfam" id="PF16277">
    <property type="entry name" value="DUF4926"/>
    <property type="match status" value="1"/>
</dbReference>
<reference evidence="1 2" key="1">
    <citation type="journal article" date="2020" name="Arch. Microbiol.">
        <title>The genome sequence of the giant phototrophic gammaproteobacterium Thiospirillum jenense gives insight into its physiological properties and phylogenetic relationships.</title>
        <authorList>
            <person name="Imhoff J.F."/>
            <person name="Meyer T.E."/>
            <person name="Kyndt J.A."/>
        </authorList>
    </citation>
    <scope>NUCLEOTIDE SEQUENCE [LARGE SCALE GENOMIC DNA]</scope>
    <source>
        <strain evidence="1 2">DSM 216</strain>
    </source>
</reference>
<dbReference type="Proteomes" id="UP000548632">
    <property type="component" value="Unassembled WGS sequence"/>
</dbReference>
<evidence type="ECO:0000313" key="2">
    <source>
        <dbReference type="Proteomes" id="UP000548632"/>
    </source>
</evidence>
<dbReference type="RefSeq" id="WP_182582429.1">
    <property type="nucleotide sequence ID" value="NZ_JABVCQ010000005.1"/>
</dbReference>
<dbReference type="AlphaFoldDB" id="A0A839HA17"/>
<accession>A0A839HA17</accession>
<name>A0A839HA17_9GAMM</name>
<organism evidence="1 2">
    <name type="scientific">Thiospirillum jenense</name>
    <dbReference type="NCBI Taxonomy" id="1653858"/>
    <lineage>
        <taxon>Bacteria</taxon>
        <taxon>Pseudomonadati</taxon>
        <taxon>Pseudomonadota</taxon>
        <taxon>Gammaproteobacteria</taxon>
        <taxon>Chromatiales</taxon>
        <taxon>Chromatiaceae</taxon>
        <taxon>Thiospirillum</taxon>
    </lineage>
</organism>
<dbReference type="InterPro" id="IPR032568">
    <property type="entry name" value="DUF4926"/>
</dbReference>
<gene>
    <name evidence="1" type="ORF">HUK38_03265</name>
</gene>